<evidence type="ECO:0000256" key="11">
    <source>
        <dbReference type="RuleBase" id="RU363036"/>
    </source>
</evidence>
<dbReference type="InterPro" id="IPR002942">
    <property type="entry name" value="S4_RNA-bd"/>
</dbReference>
<evidence type="ECO:0000256" key="9">
    <source>
        <dbReference type="NCBIfam" id="TIGR00234"/>
    </source>
</evidence>
<dbReference type="PANTHER" id="PTHR11766:SF0">
    <property type="entry name" value="TYROSINE--TRNA LIGASE, MITOCHONDRIAL"/>
    <property type="match status" value="1"/>
</dbReference>
<evidence type="ECO:0000256" key="7">
    <source>
        <dbReference type="ARBA" id="ARBA00023146"/>
    </source>
</evidence>
<dbReference type="InterPro" id="IPR024088">
    <property type="entry name" value="Tyr-tRNA-ligase_bac-type"/>
</dbReference>
<dbReference type="InterPro" id="IPR054608">
    <property type="entry name" value="SYY-like_C"/>
</dbReference>
<organism evidence="13 14">
    <name type="scientific">Candidatus Kaiserbacteria bacterium CG10_big_fil_rev_8_21_14_0_10_44_10</name>
    <dbReference type="NCBI Taxonomy" id="1974606"/>
    <lineage>
        <taxon>Bacteria</taxon>
        <taxon>Candidatus Kaiseribacteriota</taxon>
    </lineage>
</organism>
<evidence type="ECO:0000256" key="10">
    <source>
        <dbReference type="PROSITE-ProRule" id="PRU00182"/>
    </source>
</evidence>
<evidence type="ECO:0000259" key="12">
    <source>
        <dbReference type="SMART" id="SM00363"/>
    </source>
</evidence>
<feature type="non-terminal residue" evidence="13">
    <location>
        <position position="1"/>
    </location>
</feature>
<evidence type="ECO:0000313" key="13">
    <source>
        <dbReference type="EMBL" id="PIR85659.1"/>
    </source>
</evidence>
<evidence type="ECO:0000256" key="3">
    <source>
        <dbReference type="ARBA" id="ARBA00022741"/>
    </source>
</evidence>
<sequence>KGERSLKSLEEIDHNAQAFEVQLRKLLGERADFEMVNNAEWLREVKLLDFLRDTGKHFTVNDLVKRDLIRRRLETPDESISYTEFTYSLLQAYDYRELNERYGCDLQIGGSDQWTNILSGVDLIRKTAKREVFAFSFPLITDASGRKFGKSEGNAVWLSGEKTSPYQFYQFWLSVEDEKVIDYLKIYTFLSLEEIASIEKEHNTDPSARIAQERLAREMTIFTHGEEVTESAVRVSGILFQGGALDNLTEADKQVLKENAPMFEASQGRLLVDVLVESGLSSSKREAREFIEGGAVTLSGERVTDVDSKVEFEELAILKRGKKNLVVLI</sequence>
<keyword evidence="3 11" id="KW-0547">Nucleotide-binding</keyword>
<keyword evidence="7 11" id="KW-0030">Aminoacyl-tRNA synthetase</keyword>
<dbReference type="CDD" id="cd00165">
    <property type="entry name" value="S4"/>
    <property type="match status" value="1"/>
</dbReference>
<dbReference type="Gene3D" id="3.10.290.10">
    <property type="entry name" value="RNA-binding S4 domain"/>
    <property type="match status" value="1"/>
</dbReference>
<dbReference type="SUPFAM" id="SSF52374">
    <property type="entry name" value="Nucleotidylyl transferase"/>
    <property type="match status" value="1"/>
</dbReference>
<dbReference type="InterPro" id="IPR002305">
    <property type="entry name" value="aa-tRNA-synth_Ic"/>
</dbReference>
<dbReference type="PROSITE" id="PS50889">
    <property type="entry name" value="S4"/>
    <property type="match status" value="1"/>
</dbReference>
<evidence type="ECO:0000256" key="4">
    <source>
        <dbReference type="ARBA" id="ARBA00022840"/>
    </source>
</evidence>
<dbReference type="PRINTS" id="PR01040">
    <property type="entry name" value="TRNASYNTHTYR"/>
</dbReference>
<evidence type="ECO:0000256" key="8">
    <source>
        <dbReference type="ARBA" id="ARBA00048248"/>
    </source>
</evidence>
<comment type="caution">
    <text evidence="13">The sequence shown here is derived from an EMBL/GenBank/DDBJ whole genome shotgun (WGS) entry which is preliminary data.</text>
</comment>
<name>A0A2H0UGX6_9BACT</name>
<feature type="domain" description="RNA-binding S4" evidence="12">
    <location>
        <begin position="270"/>
        <end position="326"/>
    </location>
</feature>
<dbReference type="Proteomes" id="UP000229612">
    <property type="component" value="Unassembled WGS sequence"/>
</dbReference>
<dbReference type="InterPro" id="IPR036986">
    <property type="entry name" value="S4_RNA-bd_sf"/>
</dbReference>
<keyword evidence="6 11" id="KW-0648">Protein biosynthesis</keyword>
<dbReference type="GO" id="GO:0005524">
    <property type="term" value="F:ATP binding"/>
    <property type="evidence" value="ECO:0007669"/>
    <property type="project" value="UniProtKB-KW"/>
</dbReference>
<comment type="catalytic activity">
    <reaction evidence="8">
        <text>tRNA(Tyr) + L-tyrosine + ATP = L-tyrosyl-tRNA(Tyr) + AMP + diphosphate + H(+)</text>
        <dbReference type="Rhea" id="RHEA:10220"/>
        <dbReference type="Rhea" id="RHEA-COMP:9706"/>
        <dbReference type="Rhea" id="RHEA-COMP:9707"/>
        <dbReference type="ChEBI" id="CHEBI:15378"/>
        <dbReference type="ChEBI" id="CHEBI:30616"/>
        <dbReference type="ChEBI" id="CHEBI:33019"/>
        <dbReference type="ChEBI" id="CHEBI:58315"/>
        <dbReference type="ChEBI" id="CHEBI:78442"/>
        <dbReference type="ChEBI" id="CHEBI:78536"/>
        <dbReference type="ChEBI" id="CHEBI:456215"/>
        <dbReference type="EC" id="6.1.1.1"/>
    </reaction>
</comment>
<comment type="similarity">
    <text evidence="11">Belongs to the class-I aminoacyl-tRNA synthetase family.</text>
</comment>
<dbReference type="PANTHER" id="PTHR11766">
    <property type="entry name" value="TYROSYL-TRNA SYNTHETASE"/>
    <property type="match status" value="1"/>
</dbReference>
<proteinExistence type="inferred from homology"/>
<dbReference type="SUPFAM" id="SSF55174">
    <property type="entry name" value="Alpha-L RNA-binding motif"/>
    <property type="match status" value="1"/>
</dbReference>
<reference evidence="14" key="1">
    <citation type="submission" date="2017-09" db="EMBL/GenBank/DDBJ databases">
        <title>Depth-based differentiation of microbial function through sediment-hosted aquifers and enrichment of novel symbionts in the deep terrestrial subsurface.</title>
        <authorList>
            <person name="Probst A.J."/>
            <person name="Ladd B."/>
            <person name="Jarett J.K."/>
            <person name="Geller-Mcgrath D.E."/>
            <person name="Sieber C.M.K."/>
            <person name="Emerson J.B."/>
            <person name="Anantharaman K."/>
            <person name="Thomas B.C."/>
            <person name="Malmstrom R."/>
            <person name="Stieglmeier M."/>
            <person name="Klingl A."/>
            <person name="Woyke T."/>
            <person name="Ryan C.M."/>
            <person name="Banfield J.F."/>
        </authorList>
    </citation>
    <scope>NUCLEOTIDE SEQUENCE [LARGE SCALE GENOMIC DNA]</scope>
</reference>
<dbReference type="Pfam" id="PF22421">
    <property type="entry name" value="SYY_C-terminal"/>
    <property type="match status" value="1"/>
</dbReference>
<evidence type="ECO:0000256" key="6">
    <source>
        <dbReference type="ARBA" id="ARBA00022917"/>
    </source>
</evidence>
<dbReference type="EC" id="6.1.1.1" evidence="1 9"/>
<dbReference type="Pfam" id="PF00579">
    <property type="entry name" value="tRNA-synt_1b"/>
    <property type="match status" value="1"/>
</dbReference>
<dbReference type="InterPro" id="IPR002307">
    <property type="entry name" value="Tyr-tRNA-ligase"/>
</dbReference>
<dbReference type="GO" id="GO:0004831">
    <property type="term" value="F:tyrosine-tRNA ligase activity"/>
    <property type="evidence" value="ECO:0007669"/>
    <property type="project" value="UniProtKB-UniRule"/>
</dbReference>
<evidence type="ECO:0000256" key="2">
    <source>
        <dbReference type="ARBA" id="ARBA00022598"/>
    </source>
</evidence>
<evidence type="ECO:0000313" key="14">
    <source>
        <dbReference type="Proteomes" id="UP000229612"/>
    </source>
</evidence>
<dbReference type="GO" id="GO:0003723">
    <property type="term" value="F:RNA binding"/>
    <property type="evidence" value="ECO:0007669"/>
    <property type="project" value="UniProtKB-KW"/>
</dbReference>
<dbReference type="EMBL" id="PFBG01000035">
    <property type="protein sequence ID" value="PIR85659.1"/>
    <property type="molecule type" value="Genomic_DNA"/>
</dbReference>
<dbReference type="FunFam" id="1.10.240.10:FF:000001">
    <property type="entry name" value="Tyrosine--tRNA ligase"/>
    <property type="match status" value="1"/>
</dbReference>
<dbReference type="Gene3D" id="3.40.50.620">
    <property type="entry name" value="HUPs"/>
    <property type="match status" value="1"/>
</dbReference>
<dbReference type="Gene3D" id="1.10.240.10">
    <property type="entry name" value="Tyrosyl-Transfer RNA Synthetase"/>
    <property type="match status" value="1"/>
</dbReference>
<protein>
    <recommendedName>
        <fullName evidence="1 9">Tyrosine--tRNA ligase</fullName>
        <ecNumber evidence="1 9">6.1.1.1</ecNumber>
    </recommendedName>
</protein>
<dbReference type="SMART" id="SM00363">
    <property type="entry name" value="S4"/>
    <property type="match status" value="1"/>
</dbReference>
<dbReference type="NCBIfam" id="TIGR00234">
    <property type="entry name" value="tyrS"/>
    <property type="match status" value="1"/>
</dbReference>
<keyword evidence="2 11" id="KW-0436">Ligase</keyword>
<keyword evidence="5 10" id="KW-0694">RNA-binding</keyword>
<keyword evidence="4 11" id="KW-0067">ATP-binding</keyword>
<dbReference type="InterPro" id="IPR014729">
    <property type="entry name" value="Rossmann-like_a/b/a_fold"/>
</dbReference>
<dbReference type="AlphaFoldDB" id="A0A2H0UGX6"/>
<dbReference type="GO" id="GO:0006437">
    <property type="term" value="P:tyrosyl-tRNA aminoacylation"/>
    <property type="evidence" value="ECO:0007669"/>
    <property type="project" value="UniProtKB-UniRule"/>
</dbReference>
<evidence type="ECO:0000256" key="5">
    <source>
        <dbReference type="ARBA" id="ARBA00022884"/>
    </source>
</evidence>
<accession>A0A2H0UGX6</accession>
<evidence type="ECO:0000256" key="1">
    <source>
        <dbReference type="ARBA" id="ARBA00013160"/>
    </source>
</evidence>
<gene>
    <name evidence="13" type="ORF">COU14_03190</name>
</gene>
<dbReference type="GO" id="GO:0005829">
    <property type="term" value="C:cytosol"/>
    <property type="evidence" value="ECO:0007669"/>
    <property type="project" value="TreeGrafter"/>
</dbReference>